<accession>U7V4M4</accession>
<evidence type="ECO:0000313" key="1">
    <source>
        <dbReference type="EMBL" id="ERT66481.1"/>
    </source>
</evidence>
<proteinExistence type="predicted"/>
<evidence type="ECO:0000313" key="2">
    <source>
        <dbReference type="Proteomes" id="UP000017174"/>
    </source>
</evidence>
<organism evidence="1 2">
    <name type="scientific">Rothia aeria F0184</name>
    <dbReference type="NCBI Taxonomy" id="888019"/>
    <lineage>
        <taxon>Bacteria</taxon>
        <taxon>Bacillati</taxon>
        <taxon>Actinomycetota</taxon>
        <taxon>Actinomycetes</taxon>
        <taxon>Micrococcales</taxon>
        <taxon>Micrococcaceae</taxon>
        <taxon>Rothia</taxon>
    </lineage>
</organism>
<dbReference type="EMBL" id="AXZG01000035">
    <property type="protein sequence ID" value="ERT66481.1"/>
    <property type="molecule type" value="Genomic_DNA"/>
</dbReference>
<reference evidence="1 2" key="1">
    <citation type="submission" date="2013-08" db="EMBL/GenBank/DDBJ databases">
        <authorList>
            <person name="Weinstock G."/>
            <person name="Sodergren E."/>
            <person name="Wylie T."/>
            <person name="Fulton L."/>
            <person name="Fulton R."/>
            <person name="Fronick C."/>
            <person name="O'Laughlin M."/>
            <person name="Godfrey J."/>
            <person name="Miner T."/>
            <person name="Herter B."/>
            <person name="Appelbaum E."/>
            <person name="Cordes M."/>
            <person name="Lek S."/>
            <person name="Wollam A."/>
            <person name="Pepin K.H."/>
            <person name="Palsikar V.B."/>
            <person name="Mitreva M."/>
            <person name="Wilson R.K."/>
        </authorList>
    </citation>
    <scope>NUCLEOTIDE SEQUENCE [LARGE SCALE GENOMIC DNA]</scope>
    <source>
        <strain evidence="1 2">F0184</strain>
    </source>
</reference>
<dbReference type="Proteomes" id="UP000017174">
    <property type="component" value="Unassembled WGS sequence"/>
</dbReference>
<comment type="caution">
    <text evidence="1">The sequence shown here is derived from an EMBL/GenBank/DDBJ whole genome shotgun (WGS) entry which is preliminary data.</text>
</comment>
<name>U7V4M4_9MICC</name>
<dbReference type="AlphaFoldDB" id="U7V4M4"/>
<sequence>MPNAPPPQKYPATAAKSFSRKVLVLAYPVCPPFSKDRLRCGSDTTVLKHPNQPYFRPF</sequence>
<protein>
    <submittedName>
        <fullName evidence="1">Uncharacterized protein</fullName>
    </submittedName>
</protein>
<dbReference type="HOGENOM" id="CLU_2976513_0_0_11"/>
<gene>
    <name evidence="1" type="ORF">HMPREF0742_01136</name>
</gene>